<evidence type="ECO:0000256" key="4">
    <source>
        <dbReference type="SAM" id="MobiDB-lite"/>
    </source>
</evidence>
<evidence type="ECO:0000313" key="5">
    <source>
        <dbReference type="EMBL" id="MFF3672020.1"/>
    </source>
</evidence>
<reference evidence="5 6" key="1">
    <citation type="submission" date="2024-10" db="EMBL/GenBank/DDBJ databases">
        <title>The Natural Products Discovery Center: Release of the First 8490 Sequenced Strains for Exploring Actinobacteria Biosynthetic Diversity.</title>
        <authorList>
            <person name="Kalkreuter E."/>
            <person name="Kautsar S.A."/>
            <person name="Yang D."/>
            <person name="Bader C.D."/>
            <person name="Teijaro C.N."/>
            <person name="Fluegel L."/>
            <person name="Davis C.M."/>
            <person name="Simpson J.R."/>
            <person name="Lauterbach L."/>
            <person name="Steele A.D."/>
            <person name="Gui C."/>
            <person name="Meng S."/>
            <person name="Li G."/>
            <person name="Viehrig K."/>
            <person name="Ye F."/>
            <person name="Su P."/>
            <person name="Kiefer A.F."/>
            <person name="Nichols A."/>
            <person name="Cepeda A.J."/>
            <person name="Yan W."/>
            <person name="Fan B."/>
            <person name="Jiang Y."/>
            <person name="Adhikari A."/>
            <person name="Zheng C.-J."/>
            <person name="Schuster L."/>
            <person name="Cowan T.M."/>
            <person name="Smanski M.J."/>
            <person name="Chevrette M.G."/>
            <person name="De Carvalho L.P.S."/>
            <person name="Shen B."/>
        </authorList>
    </citation>
    <scope>NUCLEOTIDE SEQUENCE [LARGE SCALE GENOMIC DNA]</scope>
    <source>
        <strain evidence="5 6">NPDC002173</strain>
    </source>
</reference>
<sequence length="324" mass="35271">MAILTMSACSNTPSSTANQSDKPTPLPGITSAQLTLPPPTGPNKIGTRMLRLVDSTRRDDWVDGQPVRELMVQLWYPTSASSGTPAPYMTKGAEARTRQINAIPDEVKLPVTHAYLNAPIAPGAHPVIVYAHGSHDTRTGNTVLVEELASHGYQVVTIDHTHYAEEVEFPDGRIVDEVKDPDTAHEVATRVADVRFVLNQLGLARVGMFGASFGGVETVAAMHDDPRIIAGVNLDGPWTEPIFGDVSHWPITKPLLSLTSAQADRHPTLPGRVIRLAGAQHLTFSDGEWLDPNPTPEQYGTIDPQQALHLERKTLLDFFTQTLH</sequence>
<feature type="compositionally biased region" description="Polar residues" evidence="4">
    <location>
        <begin position="7"/>
        <end position="22"/>
    </location>
</feature>
<comment type="caution">
    <text evidence="5">The sequence shown here is derived from an EMBL/GenBank/DDBJ whole genome shotgun (WGS) entry which is preliminary data.</text>
</comment>
<feature type="region of interest" description="Disordered" evidence="4">
    <location>
        <begin position="1"/>
        <end position="44"/>
    </location>
</feature>
<dbReference type="EMBL" id="JBIASD010000061">
    <property type="protein sequence ID" value="MFF3672020.1"/>
    <property type="molecule type" value="Genomic_DNA"/>
</dbReference>
<keyword evidence="3" id="KW-0443">Lipid metabolism</keyword>
<evidence type="ECO:0000256" key="3">
    <source>
        <dbReference type="ARBA" id="ARBA00023098"/>
    </source>
</evidence>
<keyword evidence="1 5" id="KW-0378">Hydrolase</keyword>
<proteinExistence type="predicted"/>
<accession>A0ABW6T400</accession>
<dbReference type="InterPro" id="IPR029058">
    <property type="entry name" value="AB_hydrolase_fold"/>
</dbReference>
<evidence type="ECO:0000313" key="6">
    <source>
        <dbReference type="Proteomes" id="UP001602013"/>
    </source>
</evidence>
<dbReference type="Gene3D" id="3.40.50.1820">
    <property type="entry name" value="alpha/beta hydrolase"/>
    <property type="match status" value="1"/>
</dbReference>
<protein>
    <submittedName>
        <fullName evidence="5">Alpha/beta hydrolase family protein</fullName>
    </submittedName>
</protein>
<keyword evidence="6" id="KW-1185">Reference proteome</keyword>
<dbReference type="GO" id="GO:0016787">
    <property type="term" value="F:hydrolase activity"/>
    <property type="evidence" value="ECO:0007669"/>
    <property type="project" value="UniProtKB-KW"/>
</dbReference>
<evidence type="ECO:0000256" key="1">
    <source>
        <dbReference type="ARBA" id="ARBA00022801"/>
    </source>
</evidence>
<keyword evidence="2" id="KW-0442">Lipid degradation</keyword>
<dbReference type="RefSeq" id="WP_387418171.1">
    <property type="nucleotide sequence ID" value="NZ_JBIASD010000061.1"/>
</dbReference>
<organism evidence="5 6">
    <name type="scientific">Microtetraspora malaysiensis</name>
    <dbReference type="NCBI Taxonomy" id="161358"/>
    <lineage>
        <taxon>Bacteria</taxon>
        <taxon>Bacillati</taxon>
        <taxon>Actinomycetota</taxon>
        <taxon>Actinomycetes</taxon>
        <taxon>Streptosporangiales</taxon>
        <taxon>Streptosporangiaceae</taxon>
        <taxon>Microtetraspora</taxon>
    </lineage>
</organism>
<dbReference type="Proteomes" id="UP001602013">
    <property type="component" value="Unassembled WGS sequence"/>
</dbReference>
<gene>
    <name evidence="5" type="ORF">ACFYXI_41225</name>
</gene>
<name>A0ABW6T400_9ACTN</name>
<dbReference type="PANTHER" id="PTHR10272:SF0">
    <property type="entry name" value="PLATELET-ACTIVATING FACTOR ACETYLHYDROLASE"/>
    <property type="match status" value="1"/>
</dbReference>
<dbReference type="Pfam" id="PF03403">
    <property type="entry name" value="PAF-AH_p_II"/>
    <property type="match status" value="1"/>
</dbReference>
<evidence type="ECO:0000256" key="2">
    <source>
        <dbReference type="ARBA" id="ARBA00022963"/>
    </source>
</evidence>
<dbReference type="SUPFAM" id="SSF53474">
    <property type="entry name" value="alpha/beta-Hydrolases"/>
    <property type="match status" value="1"/>
</dbReference>
<dbReference type="PANTHER" id="PTHR10272">
    <property type="entry name" value="PLATELET-ACTIVATING FACTOR ACETYLHYDROLASE"/>
    <property type="match status" value="1"/>
</dbReference>